<dbReference type="EMBL" id="CAICTM010000607">
    <property type="protein sequence ID" value="CAB9513726.1"/>
    <property type="molecule type" value="Genomic_DNA"/>
</dbReference>
<keyword evidence="3" id="KW-1185">Reference proteome</keyword>
<dbReference type="AlphaFoldDB" id="A0A9N8E354"/>
<feature type="compositionally biased region" description="Polar residues" evidence="1">
    <location>
        <begin position="180"/>
        <end position="189"/>
    </location>
</feature>
<name>A0A9N8E354_9STRA</name>
<organism evidence="2 3">
    <name type="scientific">Seminavis robusta</name>
    <dbReference type="NCBI Taxonomy" id="568900"/>
    <lineage>
        <taxon>Eukaryota</taxon>
        <taxon>Sar</taxon>
        <taxon>Stramenopiles</taxon>
        <taxon>Ochrophyta</taxon>
        <taxon>Bacillariophyta</taxon>
        <taxon>Bacillariophyceae</taxon>
        <taxon>Bacillariophycidae</taxon>
        <taxon>Naviculales</taxon>
        <taxon>Naviculaceae</taxon>
        <taxon>Seminavis</taxon>
    </lineage>
</organism>
<comment type="caution">
    <text evidence="2">The sequence shown here is derived from an EMBL/GenBank/DDBJ whole genome shotgun (WGS) entry which is preliminary data.</text>
</comment>
<feature type="non-terminal residue" evidence="2">
    <location>
        <position position="249"/>
    </location>
</feature>
<feature type="compositionally biased region" description="Low complexity" evidence="1">
    <location>
        <begin position="167"/>
        <end position="179"/>
    </location>
</feature>
<sequence>MVDPDLVAFLQVASRRKNLHGKWVPALYWAFLIAKEQKKTEPMAPSDFKTMINKSGLLERKLTPNDGAAADIVQIHTNGTRTKSRRVSLGDTLNGTKSRFFVAVETKEKVPMNIDELKKAQKKKKNFQNGTSITRTMYLSSANKKRRVGKCNNRPQQTANALHRKTTTVAETAAQQQQQPRLLTPTNSDTDGDEQPRTAPSVETEEPEPESILRDPLNSDLLAIFDGLVNTEFLNSPDFFVEKEDDDDL</sequence>
<accession>A0A9N8E354</accession>
<evidence type="ECO:0000256" key="1">
    <source>
        <dbReference type="SAM" id="MobiDB-lite"/>
    </source>
</evidence>
<reference evidence="2" key="1">
    <citation type="submission" date="2020-06" db="EMBL/GenBank/DDBJ databases">
        <authorList>
            <consortium name="Plant Systems Biology data submission"/>
        </authorList>
    </citation>
    <scope>NUCLEOTIDE SEQUENCE</scope>
    <source>
        <strain evidence="2">D6</strain>
    </source>
</reference>
<feature type="region of interest" description="Disordered" evidence="1">
    <location>
        <begin position="167"/>
        <end position="216"/>
    </location>
</feature>
<gene>
    <name evidence="2" type="ORF">SEMRO_608_G174900.1</name>
</gene>
<evidence type="ECO:0000313" key="2">
    <source>
        <dbReference type="EMBL" id="CAB9513726.1"/>
    </source>
</evidence>
<protein>
    <submittedName>
        <fullName evidence="2">Uncharacterized protein</fullName>
    </submittedName>
</protein>
<proteinExistence type="predicted"/>
<dbReference type="Proteomes" id="UP001153069">
    <property type="component" value="Unassembled WGS sequence"/>
</dbReference>
<evidence type="ECO:0000313" key="3">
    <source>
        <dbReference type="Proteomes" id="UP001153069"/>
    </source>
</evidence>